<keyword evidence="2" id="KW-1185">Reference proteome</keyword>
<comment type="caution">
    <text evidence="1">The sequence shown here is derived from an EMBL/GenBank/DDBJ whole genome shotgun (WGS) entry which is preliminary data.</text>
</comment>
<reference evidence="2" key="1">
    <citation type="journal article" date="2019" name="Int. J. Syst. Evol. Microbiol.">
        <title>The Global Catalogue of Microorganisms (GCM) 10K type strain sequencing project: providing services to taxonomists for standard genome sequencing and annotation.</title>
        <authorList>
            <consortium name="The Broad Institute Genomics Platform"/>
            <consortium name="The Broad Institute Genome Sequencing Center for Infectious Disease"/>
            <person name="Wu L."/>
            <person name="Ma J."/>
        </authorList>
    </citation>
    <scope>NUCLEOTIDE SEQUENCE [LARGE SCALE GENOMIC DNA]</scope>
    <source>
        <strain evidence="2">KCTC 52924</strain>
    </source>
</reference>
<name>A0ABW5VL86_9FLAO</name>
<evidence type="ECO:0008006" key="3">
    <source>
        <dbReference type="Google" id="ProtNLM"/>
    </source>
</evidence>
<proteinExistence type="predicted"/>
<dbReference type="Proteomes" id="UP001597532">
    <property type="component" value="Unassembled WGS sequence"/>
</dbReference>
<dbReference type="RefSeq" id="WP_251806197.1">
    <property type="nucleotide sequence ID" value="NZ_CP166679.1"/>
</dbReference>
<dbReference type="EMBL" id="JBHUOK010000032">
    <property type="protein sequence ID" value="MFD2790988.1"/>
    <property type="molecule type" value="Genomic_DNA"/>
</dbReference>
<protein>
    <recommendedName>
        <fullName evidence="3">Beta-lactamase-inhibitor-like, PepSY-like</fullName>
    </recommendedName>
</protein>
<evidence type="ECO:0000313" key="2">
    <source>
        <dbReference type="Proteomes" id="UP001597532"/>
    </source>
</evidence>
<evidence type="ECO:0000313" key="1">
    <source>
        <dbReference type="EMBL" id="MFD2790988.1"/>
    </source>
</evidence>
<organism evidence="1 2">
    <name type="scientific">Arenibacter antarcticus</name>
    <dbReference type="NCBI Taxonomy" id="2040469"/>
    <lineage>
        <taxon>Bacteria</taxon>
        <taxon>Pseudomonadati</taxon>
        <taxon>Bacteroidota</taxon>
        <taxon>Flavobacteriia</taxon>
        <taxon>Flavobacteriales</taxon>
        <taxon>Flavobacteriaceae</taxon>
        <taxon>Arenibacter</taxon>
    </lineage>
</organism>
<sequence length="70" mass="8077">MEDDYQPISAYELPPHIIEVLYEQFNTFTLVHAFKGDKEGFKLELIFENGAIHVIYTDKNGQIQDSTEGQ</sequence>
<gene>
    <name evidence="1" type="ORF">ACFS1K_14530</name>
</gene>
<accession>A0ABW5VL86</accession>